<gene>
    <name evidence="3" type="ORF">SAMN05216246_102109</name>
</gene>
<feature type="transmembrane region" description="Helical" evidence="2">
    <location>
        <begin position="42"/>
        <end position="61"/>
    </location>
</feature>
<reference evidence="3 4" key="1">
    <citation type="submission" date="2016-11" db="EMBL/GenBank/DDBJ databases">
        <authorList>
            <person name="Varghese N."/>
            <person name="Submissions S."/>
        </authorList>
    </citation>
    <scope>NUCLEOTIDE SEQUENCE [LARGE SCALE GENOMIC DNA]</scope>
    <source>
        <strain evidence="3 4">PA</strain>
    </source>
</reference>
<dbReference type="Proteomes" id="UP000184390">
    <property type="component" value="Unassembled WGS sequence"/>
</dbReference>
<evidence type="ECO:0000256" key="2">
    <source>
        <dbReference type="SAM" id="Phobius"/>
    </source>
</evidence>
<keyword evidence="4" id="KW-1185">Reference proteome</keyword>
<keyword evidence="2" id="KW-1133">Transmembrane helix</keyword>
<sequence>MSYSSQYPAPIQSGPPRRNTLGLVAMILAIVGFIFACVPGALIIGWVLLPVSFILGLVALFRKGETHWQAITAVVLAVVGTIVGVIVFIAFVGEAVDEALSTSASAAASSSAGENDVAASAADGEAASGAAGTSRENPLPIGTEISSEDWKIVINSVTLNANDQVAAANEFNNPPAEGNEYILVNYTVTYTGDDPSGSMPLESVEYVTPAGVSIDSTSTFAVASDEIDTLTTLYNGGSVTGSTVLEVPSDGIENGVISVQPGLLSDKMFVSVK</sequence>
<protein>
    <recommendedName>
        <fullName evidence="5">DUF4352 domain-containing protein</fullName>
    </recommendedName>
</protein>
<evidence type="ECO:0000313" key="3">
    <source>
        <dbReference type="EMBL" id="SHI43776.1"/>
    </source>
</evidence>
<dbReference type="InterPro" id="IPR029050">
    <property type="entry name" value="Immunoprotect_excell_Ig-like"/>
</dbReference>
<dbReference type="RefSeq" id="WP_256624043.1">
    <property type="nucleotide sequence ID" value="NZ_FQYL01000002.1"/>
</dbReference>
<accession>A0ABY1I3Y0</accession>
<comment type="caution">
    <text evidence="3">The sequence shown here is derived from an EMBL/GenBank/DDBJ whole genome shotgun (WGS) entry which is preliminary data.</text>
</comment>
<keyword evidence="1" id="KW-0732">Signal</keyword>
<dbReference type="EMBL" id="FQYL01000002">
    <property type="protein sequence ID" value="SHI43776.1"/>
    <property type="molecule type" value="Genomic_DNA"/>
</dbReference>
<evidence type="ECO:0000256" key="1">
    <source>
        <dbReference type="ARBA" id="ARBA00022729"/>
    </source>
</evidence>
<feature type="transmembrane region" description="Helical" evidence="2">
    <location>
        <begin position="20"/>
        <end position="36"/>
    </location>
</feature>
<evidence type="ECO:0008006" key="5">
    <source>
        <dbReference type="Google" id="ProtNLM"/>
    </source>
</evidence>
<dbReference type="Gene3D" id="2.60.40.1240">
    <property type="match status" value="1"/>
</dbReference>
<name>A0ABY1I3Y0_9ACTO</name>
<proteinExistence type="predicted"/>
<evidence type="ECO:0000313" key="4">
    <source>
        <dbReference type="Proteomes" id="UP000184390"/>
    </source>
</evidence>
<organism evidence="3 4">
    <name type="scientific">Actinomyces denticolens</name>
    <dbReference type="NCBI Taxonomy" id="52767"/>
    <lineage>
        <taxon>Bacteria</taxon>
        <taxon>Bacillati</taxon>
        <taxon>Actinomycetota</taxon>
        <taxon>Actinomycetes</taxon>
        <taxon>Actinomycetales</taxon>
        <taxon>Actinomycetaceae</taxon>
        <taxon>Actinomyces</taxon>
    </lineage>
</organism>
<keyword evidence="2" id="KW-0812">Transmembrane</keyword>
<feature type="transmembrane region" description="Helical" evidence="2">
    <location>
        <begin position="73"/>
        <end position="93"/>
    </location>
</feature>
<keyword evidence="2" id="KW-0472">Membrane</keyword>